<organism evidence="1 2">
    <name type="scientific">Takifugu flavidus</name>
    <name type="common">sansaifugu</name>
    <dbReference type="NCBI Taxonomy" id="433684"/>
    <lineage>
        <taxon>Eukaryota</taxon>
        <taxon>Metazoa</taxon>
        <taxon>Chordata</taxon>
        <taxon>Craniata</taxon>
        <taxon>Vertebrata</taxon>
        <taxon>Euteleostomi</taxon>
        <taxon>Actinopterygii</taxon>
        <taxon>Neopterygii</taxon>
        <taxon>Teleostei</taxon>
        <taxon>Neoteleostei</taxon>
        <taxon>Acanthomorphata</taxon>
        <taxon>Eupercaria</taxon>
        <taxon>Tetraodontiformes</taxon>
        <taxon>Tetradontoidea</taxon>
        <taxon>Tetraodontidae</taxon>
        <taxon>Takifugu</taxon>
    </lineage>
</organism>
<dbReference type="SUPFAM" id="SSF48726">
    <property type="entry name" value="Immunoglobulin"/>
    <property type="match status" value="1"/>
</dbReference>
<dbReference type="AlphaFoldDB" id="A0A5C6N7C0"/>
<reference evidence="1 2" key="1">
    <citation type="submission" date="2019-04" db="EMBL/GenBank/DDBJ databases">
        <title>Chromosome genome assembly for Takifugu flavidus.</title>
        <authorList>
            <person name="Xiao S."/>
        </authorList>
    </citation>
    <scope>NUCLEOTIDE SEQUENCE [LARGE SCALE GENOMIC DNA]</scope>
    <source>
        <strain evidence="1">HTHZ2018</strain>
        <tissue evidence="1">Muscle</tissue>
    </source>
</reference>
<evidence type="ECO:0008006" key="3">
    <source>
        <dbReference type="Google" id="ProtNLM"/>
    </source>
</evidence>
<accession>A0A5C6N7C0</accession>
<dbReference type="InterPro" id="IPR036179">
    <property type="entry name" value="Ig-like_dom_sf"/>
</dbReference>
<protein>
    <recommendedName>
        <fullName evidence="3">Immunoglobulin V-set domain-containing protein</fullName>
    </recommendedName>
</protein>
<dbReference type="EMBL" id="RHFK02000016">
    <property type="protein sequence ID" value="TWW63266.1"/>
    <property type="molecule type" value="Genomic_DNA"/>
</dbReference>
<dbReference type="InterPro" id="IPR013783">
    <property type="entry name" value="Ig-like_fold"/>
</dbReference>
<evidence type="ECO:0000313" key="1">
    <source>
        <dbReference type="EMBL" id="TWW63266.1"/>
    </source>
</evidence>
<comment type="caution">
    <text evidence="1">The sequence shown here is derived from an EMBL/GenBank/DDBJ whole genome shotgun (WGS) entry which is preliminary data.</text>
</comment>
<sequence>MYSHTGGNKQCERKTNTCFYSFSIKNLNTSQTGTYYCAVAACGHILFENGTTLVFEEPGYLRKTYSTELVVGVNRYLYLFKLYCLFFFTMELKP</sequence>
<proteinExistence type="predicted"/>
<dbReference type="Gene3D" id="2.60.40.10">
    <property type="entry name" value="Immunoglobulins"/>
    <property type="match status" value="1"/>
</dbReference>
<keyword evidence="2" id="KW-1185">Reference proteome</keyword>
<dbReference type="Proteomes" id="UP000324091">
    <property type="component" value="Chromosome 3"/>
</dbReference>
<name>A0A5C6N7C0_9TELE</name>
<evidence type="ECO:0000313" key="2">
    <source>
        <dbReference type="Proteomes" id="UP000324091"/>
    </source>
</evidence>
<gene>
    <name evidence="1" type="ORF">D4764_03G0002740</name>
</gene>